<proteinExistence type="predicted"/>
<dbReference type="AlphaFoldDB" id="A0A4Q9N1R5"/>
<evidence type="ECO:0000313" key="5">
    <source>
        <dbReference type="Proteomes" id="UP000292082"/>
    </source>
</evidence>
<dbReference type="OrthoDB" id="3246846at2759"/>
<dbReference type="SMART" id="SM00358">
    <property type="entry name" value="DSRM"/>
    <property type="match status" value="1"/>
</dbReference>
<dbReference type="CDD" id="cd00048">
    <property type="entry name" value="DSRM_SF"/>
    <property type="match status" value="1"/>
</dbReference>
<dbReference type="Gene3D" id="3.30.160.20">
    <property type="match status" value="1"/>
</dbReference>
<sequence length="75" mass="8086">MTRYAVELNNYLQRQGQLHALHWGEEHIGPAGKKEWKVTCNINGEVKGVGISAQKGAAKDLAAKEAMANLGLTIG</sequence>
<dbReference type="Pfam" id="PF00035">
    <property type="entry name" value="dsrm"/>
    <property type="match status" value="1"/>
</dbReference>
<feature type="domain" description="DRBM" evidence="2">
    <location>
        <begin position="3"/>
        <end position="72"/>
    </location>
</feature>
<evidence type="ECO:0000259" key="2">
    <source>
        <dbReference type="PROSITE" id="PS50137"/>
    </source>
</evidence>
<dbReference type="InterPro" id="IPR014720">
    <property type="entry name" value="dsRBD_dom"/>
</dbReference>
<evidence type="ECO:0000256" key="1">
    <source>
        <dbReference type="PROSITE-ProRule" id="PRU00266"/>
    </source>
</evidence>
<accession>A0A4Q9N1R5</accession>
<reference evidence="3 5" key="1">
    <citation type="submission" date="2019-01" db="EMBL/GenBank/DDBJ databases">
        <title>Draft genome sequences of three monokaryotic isolates of the white-rot basidiomycete fungus Dichomitus squalens.</title>
        <authorList>
            <consortium name="DOE Joint Genome Institute"/>
            <person name="Lopez S.C."/>
            <person name="Andreopoulos B."/>
            <person name="Pangilinan J."/>
            <person name="Lipzen A."/>
            <person name="Riley R."/>
            <person name="Ahrendt S."/>
            <person name="Ng V."/>
            <person name="Barry K."/>
            <person name="Daum C."/>
            <person name="Grigoriev I.V."/>
            <person name="Hilden K.S."/>
            <person name="Makela M.R."/>
            <person name="de Vries R.P."/>
        </authorList>
    </citation>
    <scope>NUCLEOTIDE SEQUENCE [LARGE SCALE GENOMIC DNA]</scope>
    <source>
        <strain evidence="4 5">CBS 464.89</strain>
        <strain evidence="3">OM18370.1</strain>
    </source>
</reference>
<evidence type="ECO:0000313" key="4">
    <source>
        <dbReference type="EMBL" id="TBU62119.1"/>
    </source>
</evidence>
<dbReference type="EMBL" id="ML145095">
    <property type="protein sequence ID" value="TBU62119.1"/>
    <property type="molecule type" value="Genomic_DNA"/>
</dbReference>
<organism evidence="3">
    <name type="scientific">Dichomitus squalens</name>
    <dbReference type="NCBI Taxonomy" id="114155"/>
    <lineage>
        <taxon>Eukaryota</taxon>
        <taxon>Fungi</taxon>
        <taxon>Dikarya</taxon>
        <taxon>Basidiomycota</taxon>
        <taxon>Agaricomycotina</taxon>
        <taxon>Agaricomycetes</taxon>
        <taxon>Polyporales</taxon>
        <taxon>Polyporaceae</taxon>
        <taxon>Dichomitus</taxon>
    </lineage>
</organism>
<keyword evidence="5" id="KW-1185">Reference proteome</keyword>
<name>A0A4Q9N1R5_9APHY</name>
<dbReference type="GO" id="GO:0003723">
    <property type="term" value="F:RNA binding"/>
    <property type="evidence" value="ECO:0007669"/>
    <property type="project" value="UniProtKB-UniRule"/>
</dbReference>
<protein>
    <recommendedName>
        <fullName evidence="2">DRBM domain-containing protein</fullName>
    </recommendedName>
</protein>
<keyword evidence="1" id="KW-0694">RNA-binding</keyword>
<dbReference type="PROSITE" id="PS50137">
    <property type="entry name" value="DS_RBD"/>
    <property type="match status" value="1"/>
</dbReference>
<dbReference type="Proteomes" id="UP000292082">
    <property type="component" value="Unassembled WGS sequence"/>
</dbReference>
<dbReference type="OMA" id="AGNNIQW"/>
<dbReference type="EMBL" id="ML143388">
    <property type="protein sequence ID" value="TBU34440.1"/>
    <property type="molecule type" value="Genomic_DNA"/>
</dbReference>
<gene>
    <name evidence="4" type="ORF">BD310DRAFT_122322</name>
    <name evidence="3" type="ORF">BD311DRAFT_281883</name>
</gene>
<dbReference type="SUPFAM" id="SSF54768">
    <property type="entry name" value="dsRNA-binding domain-like"/>
    <property type="match status" value="1"/>
</dbReference>
<dbReference type="Proteomes" id="UP000292957">
    <property type="component" value="Unassembled WGS sequence"/>
</dbReference>
<evidence type="ECO:0000313" key="3">
    <source>
        <dbReference type="EMBL" id="TBU34440.1"/>
    </source>
</evidence>